<accession>Q6ESL1</accession>
<sequence length="234" mass="25206">MDVTVSWRRQRSLVVRLLVEEVVVAAGWRRRRADFLLGDGEEAARGRRLHDAVVSMERLGLRGRGGPRARDLICLDMRRAWAARATPSSTITTHHSSLPRLAARKTCGYKDNSGGAFPLLLRTLHNSGSRCGTGKACGAASERASVTVGAREEPASMQAERVHRIWRLLPDLVGEPMATATTTAAVGVRGGEMSNACPWPAGHVRHGVRPWPAARVACGGGRSPVITSMAYGNN</sequence>
<evidence type="ECO:0000313" key="1">
    <source>
        <dbReference type="EMBL" id="BAD28359.1"/>
    </source>
</evidence>
<dbReference type="EMBL" id="CM000146">
    <property type="protein sequence ID" value="EEE69693.1"/>
    <property type="molecule type" value="Genomic_DNA"/>
</dbReference>
<accession>B9G3J6</accession>
<dbReference type="Proteomes" id="UP000007752">
    <property type="component" value="Chromosome 9"/>
</dbReference>
<gene>
    <name evidence="1" type="ORF">OJ1294_G06.11</name>
    <name evidence="2" type="ORF">OsJ_29330</name>
</gene>
<reference evidence="2" key="3">
    <citation type="journal article" date="2005" name="PLoS Biol.">
        <title>The genomes of Oryza sativa: a history of duplications.</title>
        <authorList>
            <person name="Yu J."/>
            <person name="Wang J."/>
            <person name="Lin W."/>
            <person name="Li S."/>
            <person name="Li H."/>
            <person name="Zhou J."/>
            <person name="Ni P."/>
            <person name="Dong W."/>
            <person name="Hu S."/>
            <person name="Zeng C."/>
            <person name="Zhang J."/>
            <person name="Zhang Y."/>
            <person name="Li R."/>
            <person name="Xu Z."/>
            <person name="Li S."/>
            <person name="Li X."/>
            <person name="Zheng H."/>
            <person name="Cong L."/>
            <person name="Lin L."/>
            <person name="Yin J."/>
            <person name="Geng J."/>
            <person name="Li G."/>
            <person name="Shi J."/>
            <person name="Liu J."/>
            <person name="Lv H."/>
            <person name="Li J."/>
            <person name="Wang J."/>
            <person name="Deng Y."/>
            <person name="Ran L."/>
            <person name="Shi X."/>
            <person name="Wang X."/>
            <person name="Wu Q."/>
            <person name="Li C."/>
            <person name="Ren X."/>
            <person name="Wang J."/>
            <person name="Wang X."/>
            <person name="Li D."/>
            <person name="Liu D."/>
            <person name="Zhang X."/>
            <person name="Ji Z."/>
            <person name="Zhao W."/>
            <person name="Sun Y."/>
            <person name="Zhang Z."/>
            <person name="Bao J."/>
            <person name="Han Y."/>
            <person name="Dong L."/>
            <person name="Ji J."/>
            <person name="Chen P."/>
            <person name="Wu S."/>
            <person name="Liu J."/>
            <person name="Xiao Y."/>
            <person name="Bu D."/>
            <person name="Tan J."/>
            <person name="Yang L."/>
            <person name="Ye C."/>
            <person name="Zhang J."/>
            <person name="Xu J."/>
            <person name="Zhou Y."/>
            <person name="Yu Y."/>
            <person name="Zhang B."/>
            <person name="Zhuang S."/>
            <person name="Wei H."/>
            <person name="Liu B."/>
            <person name="Lei M."/>
            <person name="Yu H."/>
            <person name="Li Y."/>
            <person name="Xu H."/>
            <person name="Wei S."/>
            <person name="He X."/>
            <person name="Fang L."/>
            <person name="Zhang Z."/>
            <person name="Zhang Y."/>
            <person name="Huang X."/>
            <person name="Su Z."/>
            <person name="Tong W."/>
            <person name="Li J."/>
            <person name="Tong Z."/>
            <person name="Li S."/>
            <person name="Ye J."/>
            <person name="Wang L."/>
            <person name="Fang L."/>
            <person name="Lei T."/>
            <person name="Chen C."/>
            <person name="Chen H."/>
            <person name="Xu Z."/>
            <person name="Li H."/>
            <person name="Huang H."/>
            <person name="Zhang F."/>
            <person name="Xu H."/>
            <person name="Li N."/>
            <person name="Zhao C."/>
            <person name="Li S."/>
            <person name="Dong L."/>
            <person name="Huang Y."/>
            <person name="Li L."/>
            <person name="Xi Y."/>
            <person name="Qi Q."/>
            <person name="Li W."/>
            <person name="Zhang B."/>
            <person name="Hu W."/>
            <person name="Zhang Y."/>
            <person name="Tian X."/>
            <person name="Jiao Y."/>
            <person name="Liang X."/>
            <person name="Jin J."/>
            <person name="Gao L."/>
            <person name="Zheng W."/>
            <person name="Hao B."/>
            <person name="Liu S."/>
            <person name="Wang W."/>
            <person name="Yuan L."/>
            <person name="Cao M."/>
            <person name="McDermott J."/>
            <person name="Samudrala R."/>
            <person name="Wang J."/>
            <person name="Wong G.K."/>
            <person name="Yang H."/>
        </authorList>
    </citation>
    <scope>NUCLEOTIDE SEQUENCE [LARGE SCALE GENOMIC DNA]</scope>
</reference>
<proteinExistence type="predicted"/>
<dbReference type="EMBL" id="AP005093">
    <property type="protein sequence ID" value="BAD28359.1"/>
    <property type="molecule type" value="Genomic_DNA"/>
</dbReference>
<organism evidence="2">
    <name type="scientific">Oryza sativa subsp. japonica</name>
    <name type="common">Rice</name>
    <dbReference type="NCBI Taxonomy" id="39947"/>
    <lineage>
        <taxon>Eukaryota</taxon>
        <taxon>Viridiplantae</taxon>
        <taxon>Streptophyta</taxon>
        <taxon>Embryophyta</taxon>
        <taxon>Tracheophyta</taxon>
        <taxon>Spermatophyta</taxon>
        <taxon>Magnoliopsida</taxon>
        <taxon>Liliopsida</taxon>
        <taxon>Poales</taxon>
        <taxon>Poaceae</taxon>
        <taxon>BOP clade</taxon>
        <taxon>Oryzoideae</taxon>
        <taxon>Oryzeae</taxon>
        <taxon>Oryzinae</taxon>
        <taxon>Oryza</taxon>
        <taxon>Oryza sativa</taxon>
    </lineage>
</organism>
<evidence type="ECO:0000313" key="3">
    <source>
        <dbReference type="Proteomes" id="UP000000763"/>
    </source>
</evidence>
<dbReference type="AlphaFoldDB" id="Q6ESL1"/>
<reference evidence="1" key="1">
    <citation type="submission" date="2002-04" db="EMBL/GenBank/DDBJ databases">
        <title>Oryza sativa nipponbare(GA3) genomic DNA, chromosome 9, BAC clone:OJ1294_G06.</title>
        <authorList>
            <person name="Sasaki T."/>
            <person name="Matsumoto T."/>
            <person name="Hattori M."/>
            <person name="Sakaki Y."/>
            <person name="Katayose Y."/>
        </authorList>
    </citation>
    <scope>NUCLEOTIDE SEQUENCE</scope>
</reference>
<reference evidence="3" key="2">
    <citation type="journal article" date="2005" name="Nature">
        <title>The map-based sequence of the rice genome.</title>
        <authorList>
            <consortium name="International rice genome sequencing project (IRGSP)"/>
            <person name="Matsumoto T."/>
            <person name="Wu J."/>
            <person name="Kanamori H."/>
            <person name="Katayose Y."/>
            <person name="Fujisawa M."/>
            <person name="Namiki N."/>
            <person name="Mizuno H."/>
            <person name="Yamamoto K."/>
            <person name="Antonio B.A."/>
            <person name="Baba T."/>
            <person name="Sakata K."/>
            <person name="Nagamura Y."/>
            <person name="Aoki H."/>
            <person name="Arikawa K."/>
            <person name="Arita K."/>
            <person name="Bito T."/>
            <person name="Chiden Y."/>
            <person name="Fujitsuka N."/>
            <person name="Fukunaka R."/>
            <person name="Hamada M."/>
            <person name="Harada C."/>
            <person name="Hayashi A."/>
            <person name="Hijishita S."/>
            <person name="Honda M."/>
            <person name="Hosokawa S."/>
            <person name="Ichikawa Y."/>
            <person name="Idonuma A."/>
            <person name="Iijima M."/>
            <person name="Ikeda M."/>
            <person name="Ikeno M."/>
            <person name="Ito K."/>
            <person name="Ito S."/>
            <person name="Ito T."/>
            <person name="Ito Y."/>
            <person name="Ito Y."/>
            <person name="Iwabuchi A."/>
            <person name="Kamiya K."/>
            <person name="Karasawa W."/>
            <person name="Kurita K."/>
            <person name="Katagiri S."/>
            <person name="Kikuta A."/>
            <person name="Kobayashi H."/>
            <person name="Kobayashi N."/>
            <person name="Machita K."/>
            <person name="Maehara T."/>
            <person name="Masukawa M."/>
            <person name="Mizubayashi T."/>
            <person name="Mukai Y."/>
            <person name="Nagasaki H."/>
            <person name="Nagata Y."/>
            <person name="Naito S."/>
            <person name="Nakashima M."/>
            <person name="Nakama Y."/>
            <person name="Nakamichi Y."/>
            <person name="Nakamura M."/>
            <person name="Meguro A."/>
            <person name="Negishi M."/>
            <person name="Ohta I."/>
            <person name="Ohta T."/>
            <person name="Okamoto M."/>
            <person name="Ono N."/>
            <person name="Saji S."/>
            <person name="Sakaguchi M."/>
            <person name="Sakai K."/>
            <person name="Shibata M."/>
            <person name="Shimokawa T."/>
            <person name="Song J."/>
            <person name="Takazaki Y."/>
            <person name="Terasawa K."/>
            <person name="Tsugane M."/>
            <person name="Tsuji K."/>
            <person name="Ueda S."/>
            <person name="Waki K."/>
            <person name="Yamagata H."/>
            <person name="Yamamoto M."/>
            <person name="Yamamoto S."/>
            <person name="Yamane H."/>
            <person name="Yoshiki S."/>
            <person name="Yoshihara R."/>
            <person name="Yukawa K."/>
            <person name="Zhong H."/>
            <person name="Yano M."/>
            <person name="Yuan Q."/>
            <person name="Ouyang S."/>
            <person name="Liu J."/>
            <person name="Jones K.M."/>
            <person name="Gansberger K."/>
            <person name="Moffat K."/>
            <person name="Hill J."/>
            <person name="Bera J."/>
            <person name="Fadrosh D."/>
            <person name="Jin S."/>
            <person name="Johri S."/>
            <person name="Kim M."/>
            <person name="Overton L."/>
            <person name="Reardon M."/>
            <person name="Tsitrin T."/>
            <person name="Vuong H."/>
            <person name="Weaver B."/>
            <person name="Ciecko A."/>
            <person name="Tallon L."/>
            <person name="Jackson J."/>
            <person name="Pai G."/>
            <person name="Aken S.V."/>
            <person name="Utterback T."/>
            <person name="Reidmuller S."/>
            <person name="Feldblyum T."/>
            <person name="Hsiao J."/>
            <person name="Zismann V."/>
            <person name="Iobst S."/>
            <person name="de Vazeille A.R."/>
            <person name="Buell C.R."/>
            <person name="Ying K."/>
            <person name="Li Y."/>
            <person name="Lu T."/>
            <person name="Huang Y."/>
            <person name="Zhao Q."/>
            <person name="Feng Q."/>
            <person name="Zhang L."/>
            <person name="Zhu J."/>
            <person name="Weng Q."/>
            <person name="Mu J."/>
            <person name="Lu Y."/>
            <person name="Fan D."/>
            <person name="Liu Y."/>
            <person name="Guan J."/>
            <person name="Zhang Y."/>
            <person name="Yu S."/>
            <person name="Liu X."/>
            <person name="Zhang Y."/>
            <person name="Hong G."/>
            <person name="Han B."/>
            <person name="Choisne N."/>
            <person name="Demange N."/>
            <person name="Orjeda G."/>
            <person name="Samain S."/>
            <person name="Cattolico L."/>
            <person name="Pelletier E."/>
            <person name="Couloux A."/>
            <person name="Segurens B."/>
            <person name="Wincker P."/>
            <person name="D'Hont A."/>
            <person name="Scarpelli C."/>
            <person name="Weissenbach J."/>
            <person name="Salanoubat M."/>
            <person name="Quetier F."/>
            <person name="Yu Y."/>
            <person name="Kim H.R."/>
            <person name="Rambo T."/>
            <person name="Currie J."/>
            <person name="Collura K."/>
            <person name="Luo M."/>
            <person name="Yang T."/>
            <person name="Ammiraju J.S.S."/>
            <person name="Engler F."/>
            <person name="Soderlund C."/>
            <person name="Wing R.A."/>
            <person name="Palmer L.E."/>
            <person name="de la Bastide M."/>
            <person name="Spiegel L."/>
            <person name="Nascimento L."/>
            <person name="Zutavern T."/>
            <person name="O'Shaughnessy A."/>
            <person name="Dike S."/>
            <person name="Dedhia N."/>
            <person name="Preston R."/>
            <person name="Balija V."/>
            <person name="McCombie W.R."/>
            <person name="Chow T."/>
            <person name="Chen H."/>
            <person name="Chung M."/>
            <person name="Chen C."/>
            <person name="Shaw J."/>
            <person name="Wu H."/>
            <person name="Hsiao K."/>
            <person name="Chao Y."/>
            <person name="Chu M."/>
            <person name="Cheng C."/>
            <person name="Hour A."/>
            <person name="Lee P."/>
            <person name="Lin S."/>
            <person name="Lin Y."/>
            <person name="Liou J."/>
            <person name="Liu S."/>
            <person name="Hsing Y."/>
            <person name="Raghuvanshi S."/>
            <person name="Mohanty A."/>
            <person name="Bharti A.K."/>
            <person name="Gaur A."/>
            <person name="Gupta V."/>
            <person name="Kumar D."/>
            <person name="Ravi V."/>
            <person name="Vij S."/>
            <person name="Kapur A."/>
            <person name="Khurana P."/>
            <person name="Khurana P."/>
            <person name="Khurana J.P."/>
            <person name="Tyagi A.K."/>
            <person name="Gaikwad K."/>
            <person name="Singh A."/>
            <person name="Dalal V."/>
            <person name="Srivastava S."/>
            <person name="Dixit A."/>
            <person name="Pal A.K."/>
            <person name="Ghazi I.A."/>
            <person name="Yadav M."/>
            <person name="Pandit A."/>
            <person name="Bhargava A."/>
            <person name="Sureshbabu K."/>
            <person name="Batra K."/>
            <person name="Sharma T.R."/>
            <person name="Mohapatra T."/>
            <person name="Singh N.K."/>
            <person name="Messing J."/>
            <person name="Nelson A.B."/>
            <person name="Fuks G."/>
            <person name="Kavchok S."/>
            <person name="Keizer G."/>
            <person name="Linton E."/>
            <person name="Llaca V."/>
            <person name="Song R."/>
            <person name="Tanyolac B."/>
            <person name="Young S."/>
            <person name="Ho-Il K."/>
            <person name="Hahn J.H."/>
            <person name="Sangsakoo G."/>
            <person name="Vanavichit A."/>
            <person name="de Mattos Luiz.A.T."/>
            <person name="Zimmer P.D."/>
            <person name="Malone G."/>
            <person name="Dellagostin O."/>
            <person name="de Oliveira A.C."/>
            <person name="Bevan M."/>
            <person name="Bancroft I."/>
            <person name="Minx P."/>
            <person name="Cordum H."/>
            <person name="Wilson R."/>
            <person name="Cheng Z."/>
            <person name="Jin W."/>
            <person name="Jiang J."/>
            <person name="Leong S.A."/>
            <person name="Iwama H."/>
            <person name="Gojobori T."/>
            <person name="Itoh T."/>
            <person name="Niimura Y."/>
            <person name="Fujii Y."/>
            <person name="Habara T."/>
            <person name="Sakai H."/>
            <person name="Sato Y."/>
            <person name="Wilson G."/>
            <person name="Kumar K."/>
            <person name="McCouch S."/>
            <person name="Juretic N."/>
            <person name="Hoen D."/>
            <person name="Wright S."/>
            <person name="Bruskiewich R."/>
            <person name="Bureau T."/>
            <person name="Miyao A."/>
            <person name="Hirochika H."/>
            <person name="Nishikawa T."/>
            <person name="Kadowaki K."/>
            <person name="Sugiura M."/>
            <person name="Burr B."/>
            <person name="Sasaki T."/>
        </authorList>
    </citation>
    <scope>NUCLEOTIDE SEQUENCE [LARGE SCALE GENOMIC DNA]</scope>
    <source>
        <strain evidence="3">cv. Nipponbare</strain>
    </source>
</reference>
<evidence type="ECO:0000313" key="2">
    <source>
        <dbReference type="EMBL" id="EEE69693.1"/>
    </source>
</evidence>
<name>Q6ESL1_ORYSJ</name>
<dbReference type="Proteomes" id="UP000000763">
    <property type="component" value="Chromosome 9"/>
</dbReference>
<protein>
    <submittedName>
        <fullName evidence="2">Uncharacterized protein</fullName>
    </submittedName>
</protein>
<reference evidence="3" key="4">
    <citation type="journal article" date="2008" name="Nucleic Acids Res.">
        <title>The rice annotation project database (RAP-DB): 2008 update.</title>
        <authorList>
            <consortium name="The rice annotation project (RAP)"/>
        </authorList>
    </citation>
    <scope>GENOME REANNOTATION</scope>
    <source>
        <strain evidence="3">cv. Nipponbare</strain>
    </source>
</reference>
<reference evidence="2" key="5">
    <citation type="submission" date="2008-12" db="EMBL/GenBank/DDBJ databases">
        <title>Improved gene annotation of the rice (Oryza sativa) genomes.</title>
        <authorList>
            <person name="Wang J."/>
            <person name="Li R."/>
            <person name="Fan W."/>
            <person name="Huang Q."/>
            <person name="Zhang J."/>
            <person name="Zhou Y."/>
            <person name="Hu Y."/>
            <person name="Zi S."/>
            <person name="Li J."/>
            <person name="Ni P."/>
            <person name="Zheng H."/>
            <person name="Zhang Y."/>
            <person name="Zhao M."/>
            <person name="Hao Q."/>
            <person name="McDermott J."/>
            <person name="Samudrala R."/>
            <person name="Kristiansen K."/>
            <person name="Wong G.K.-S."/>
        </authorList>
    </citation>
    <scope>NUCLEOTIDE SEQUENCE</scope>
</reference>